<dbReference type="Proteomes" id="UP000053841">
    <property type="component" value="Unassembled WGS sequence"/>
</dbReference>
<dbReference type="OrthoDB" id="3786709at2759"/>
<keyword evidence="3" id="KW-1185">Reference proteome</keyword>
<dbReference type="KEGG" id="bze:COCCADRAFT_96773"/>
<dbReference type="GeneID" id="19154224"/>
<feature type="compositionally biased region" description="Basic and acidic residues" evidence="1">
    <location>
        <begin position="240"/>
        <end position="252"/>
    </location>
</feature>
<dbReference type="RefSeq" id="XP_007712557.1">
    <property type="nucleotide sequence ID" value="XM_007714367.1"/>
</dbReference>
<proteinExistence type="predicted"/>
<organism evidence="2 3">
    <name type="scientific">Cochliobolus carbonum (strain 26-R-13)</name>
    <name type="common">Maize leaf spot fungus</name>
    <name type="synonym">Bipolaris zeicola</name>
    <dbReference type="NCBI Taxonomy" id="930089"/>
    <lineage>
        <taxon>Eukaryota</taxon>
        <taxon>Fungi</taxon>
        <taxon>Dikarya</taxon>
        <taxon>Ascomycota</taxon>
        <taxon>Pezizomycotina</taxon>
        <taxon>Dothideomycetes</taxon>
        <taxon>Pleosporomycetidae</taxon>
        <taxon>Pleosporales</taxon>
        <taxon>Pleosporineae</taxon>
        <taxon>Pleosporaceae</taxon>
        <taxon>Bipolaris</taxon>
    </lineage>
</organism>
<evidence type="ECO:0000313" key="2">
    <source>
        <dbReference type="EMBL" id="EUC33165.1"/>
    </source>
</evidence>
<evidence type="ECO:0000313" key="3">
    <source>
        <dbReference type="Proteomes" id="UP000053841"/>
    </source>
</evidence>
<protein>
    <submittedName>
        <fullName evidence="2">Uncharacterized protein</fullName>
    </submittedName>
</protein>
<dbReference type="HOGENOM" id="CLU_997450_0_0_1"/>
<accession>W6Y6X0</accession>
<dbReference type="EMBL" id="KI964616">
    <property type="protein sequence ID" value="EUC33165.1"/>
    <property type="molecule type" value="Genomic_DNA"/>
</dbReference>
<reference evidence="2 3" key="1">
    <citation type="journal article" date="2013" name="PLoS Genet.">
        <title>Comparative genome structure, secondary metabolite, and effector coding capacity across Cochliobolus pathogens.</title>
        <authorList>
            <person name="Condon B.J."/>
            <person name="Leng Y."/>
            <person name="Wu D."/>
            <person name="Bushley K.E."/>
            <person name="Ohm R.A."/>
            <person name="Otillar R."/>
            <person name="Martin J."/>
            <person name="Schackwitz W."/>
            <person name="Grimwood J."/>
            <person name="MohdZainudin N."/>
            <person name="Xue C."/>
            <person name="Wang R."/>
            <person name="Manning V.A."/>
            <person name="Dhillon B."/>
            <person name="Tu Z.J."/>
            <person name="Steffenson B.J."/>
            <person name="Salamov A."/>
            <person name="Sun H."/>
            <person name="Lowry S."/>
            <person name="LaButti K."/>
            <person name="Han J."/>
            <person name="Copeland A."/>
            <person name="Lindquist E."/>
            <person name="Barry K."/>
            <person name="Schmutz J."/>
            <person name="Baker S.E."/>
            <person name="Ciuffetti L.M."/>
            <person name="Grigoriev I.V."/>
            <person name="Zhong S."/>
            <person name="Turgeon B.G."/>
        </authorList>
    </citation>
    <scope>NUCLEOTIDE SEQUENCE [LARGE SCALE GENOMIC DNA]</scope>
    <source>
        <strain evidence="2 3">26-R-13</strain>
    </source>
</reference>
<gene>
    <name evidence="2" type="ORF">COCCADRAFT_96773</name>
</gene>
<name>W6Y6X0_COCC2</name>
<feature type="region of interest" description="Disordered" evidence="1">
    <location>
        <begin position="240"/>
        <end position="280"/>
    </location>
</feature>
<feature type="region of interest" description="Disordered" evidence="1">
    <location>
        <begin position="1"/>
        <end position="29"/>
    </location>
</feature>
<evidence type="ECO:0000256" key="1">
    <source>
        <dbReference type="SAM" id="MobiDB-lite"/>
    </source>
</evidence>
<feature type="compositionally biased region" description="Acidic residues" evidence="1">
    <location>
        <begin position="253"/>
        <end position="280"/>
    </location>
</feature>
<sequence length="280" mass="31310">MAPPSVVATNTSTGATAPPVPATSLGNTNNVPLTAQNYVPFINDGILPPNPNGPRSVYPPFSNRFATGEEAKAWRKRSRGMIKEGAPDLLRVKHFGRDHWVRRIYESMIDISNIDDGKDSPHRRRIVKEQAHEPWDLEATAHHIFDRAVAVHEVGWNRSMVYYKEAKRGKLIDLGEKCLEKRLTCICMALQQQKAVVDDAVRGGITLRLLCDNPTARAATKKSNNTGNRKRGMKLKALKELGIKVPDVPKEGEEPEEPEELEEPEESEESEESEGPEEFE</sequence>
<dbReference type="AlphaFoldDB" id="W6Y6X0"/>